<keyword evidence="2" id="KW-1185">Reference proteome</keyword>
<dbReference type="GeneID" id="113146712"/>
<dbReference type="AlphaFoldDB" id="A0A6P6RS94"/>
<evidence type="ECO:0000313" key="2">
    <source>
        <dbReference type="Proteomes" id="UP000515125"/>
    </source>
</evidence>
<reference evidence="3" key="1">
    <citation type="submission" date="2025-08" db="UniProtKB">
        <authorList>
            <consortium name="RefSeq"/>
        </authorList>
    </citation>
    <scope>IDENTIFICATION</scope>
</reference>
<dbReference type="InterPro" id="IPR007511">
    <property type="entry name" value="DUF501"/>
</dbReference>
<proteinExistence type="predicted"/>
<gene>
    <name evidence="3" type="primary">LOC113146712</name>
</gene>
<protein>
    <submittedName>
        <fullName evidence="3">Uncharacterized protein LOC113146712</fullName>
    </submittedName>
</protein>
<accession>A0A6P6RS94</accession>
<dbReference type="Pfam" id="PF04417">
    <property type="entry name" value="DUF501"/>
    <property type="match status" value="1"/>
</dbReference>
<dbReference type="RefSeq" id="XP_026190678.1">
    <property type="nucleotide sequence ID" value="XM_026334893.1"/>
</dbReference>
<evidence type="ECO:0000313" key="3">
    <source>
        <dbReference type="RefSeq" id="XP_026190678.1"/>
    </source>
</evidence>
<evidence type="ECO:0000256" key="1">
    <source>
        <dbReference type="SAM" id="MobiDB-lite"/>
    </source>
</evidence>
<sequence>MEEQQRKLLFPVLNKLDALCTHLLLEGQVSAADEKADEATSGEICNGSFSGDANSWGCCTLMPLALEYLTGKHAAGEGAQSSGGPLLGNDPVLDNSEEETLRRRRDRFIQGKEGESFYHMLAHLLSKTLGIGPVPQRNYSLCRELSLRTALETRDTDKLHAAVSDAKFSGGGAAVHESKNTDHAGEANAEKASLALPSDEEVKYIERQIGRFPFGLLSVARRRKDTNPMTQKLSSSSSDTHAALRARGIPQVLLVSPLWVGDLLEKKSFRAALSSAHSPKPRQRLLQSLLRVEGFLGAEEEEATEEAAPTEARNLDTVGELTPFPTTFWLSDPVLCAKISEVETTGFVKETESGVLRKDSALQRKVIEDNMRFIALRWLLLPKSVLSHFYSANKRCARCRNEIPEGKFSRLGKLEAIATQRDANCSRNEDGSEGRKEYRAQGAEPCRECKECVICSCRLCNLLECHRLRGIGGLLDFCRVRCIHMQYAFHLICPTTLGNLIEERFQLYKWAG</sequence>
<dbReference type="OrthoDB" id="378649at2759"/>
<organism evidence="2 3">
    <name type="scientific">Cyclospora cayetanensis</name>
    <dbReference type="NCBI Taxonomy" id="88456"/>
    <lineage>
        <taxon>Eukaryota</taxon>
        <taxon>Sar</taxon>
        <taxon>Alveolata</taxon>
        <taxon>Apicomplexa</taxon>
        <taxon>Conoidasida</taxon>
        <taxon>Coccidia</taxon>
        <taxon>Eucoccidiorida</taxon>
        <taxon>Eimeriorina</taxon>
        <taxon>Eimeriidae</taxon>
        <taxon>Cyclospora</taxon>
    </lineage>
</organism>
<feature type="region of interest" description="Disordered" evidence="1">
    <location>
        <begin position="77"/>
        <end position="103"/>
    </location>
</feature>
<dbReference type="Proteomes" id="UP000515125">
    <property type="component" value="Unplaced"/>
</dbReference>
<name>A0A6P6RS94_9EIME</name>